<dbReference type="InterPro" id="IPR048284">
    <property type="entry name" value="EryCIII-like_N"/>
</dbReference>
<dbReference type="NCBIfam" id="TIGR04516">
    <property type="entry name" value="glycosyl_450act"/>
    <property type="match status" value="1"/>
</dbReference>
<feature type="domain" description="Erythromycin biosynthesis protein CIII-like C-terminal" evidence="5">
    <location>
        <begin position="271"/>
        <end position="421"/>
    </location>
</feature>
<dbReference type="InterPro" id="IPR050426">
    <property type="entry name" value="Glycosyltransferase_28"/>
</dbReference>
<name>A0ABU7PC42_9ACTN</name>
<evidence type="ECO:0000256" key="2">
    <source>
        <dbReference type="ARBA" id="ARBA00022676"/>
    </source>
</evidence>
<keyword evidence="8" id="KW-1185">Reference proteome</keyword>
<evidence type="ECO:0000256" key="4">
    <source>
        <dbReference type="ARBA" id="ARBA00023194"/>
    </source>
</evidence>
<feature type="domain" description="Erythromycin biosynthesis protein CIII-like N-terminal" evidence="6">
    <location>
        <begin position="22"/>
        <end position="256"/>
    </location>
</feature>
<accession>A0ABU7PC42</accession>
<keyword evidence="3" id="KW-0808">Transferase</keyword>
<dbReference type="EMBL" id="JAZEWV010000010">
    <property type="protein sequence ID" value="MEE4543378.1"/>
    <property type="molecule type" value="Genomic_DNA"/>
</dbReference>
<dbReference type="CDD" id="cd03784">
    <property type="entry name" value="GT1_Gtf-like"/>
    <property type="match status" value="1"/>
</dbReference>
<sequence>MRVLFLTCLNKSHLYAMTPLAWALQIAGHSVRVASQPDLADDVARTGFTPVPVGDALNLNAKLGDAEPQPAAPRPRGPVQVAKPVQSTFPQDPHGHLSEIGRGFFPMICPDRMFDDLVDVATSWRPDLVIWNTLAFAGPVAALACGAAHARLLFGADGLAQIRTAFHRQRAAHTGEPLDDPLEEWLAPKLDRFGEKFGEDVVLGQWTMDPMPSWVPHPQSDVHYVPMRHVPYNGPGAVPEWAGRPAERRRVVVTLGTSHRESHGIEVPVSELLDGVADLDVEVIATFDRQQMGRLTSVPDNVRVVDFVPLNTVLPTTSAIVHHGGTQTFASALEHGVPQLIAPSTYWTERWWGPVAEANGLEARGAGLWVGDSDTLTADSLRDGLVRVLDDPSYAVQAGAVRAERLGTPTPNELVHVLEKLTDQRRGVRL</sequence>
<proteinExistence type="inferred from homology"/>
<dbReference type="Gene3D" id="3.40.50.2000">
    <property type="entry name" value="Glycogen Phosphorylase B"/>
    <property type="match status" value="2"/>
</dbReference>
<dbReference type="Pfam" id="PF06722">
    <property type="entry name" value="EryCIII-like_C"/>
    <property type="match status" value="1"/>
</dbReference>
<dbReference type="Proteomes" id="UP001344658">
    <property type="component" value="Unassembled WGS sequence"/>
</dbReference>
<dbReference type="InterPro" id="IPR010610">
    <property type="entry name" value="EryCIII-like_C"/>
</dbReference>
<organism evidence="7 8">
    <name type="scientific">Actinacidiphila polyblastidii</name>
    <dbReference type="NCBI Taxonomy" id="3110430"/>
    <lineage>
        <taxon>Bacteria</taxon>
        <taxon>Bacillati</taxon>
        <taxon>Actinomycetota</taxon>
        <taxon>Actinomycetes</taxon>
        <taxon>Kitasatosporales</taxon>
        <taxon>Streptomycetaceae</taxon>
        <taxon>Actinacidiphila</taxon>
    </lineage>
</organism>
<dbReference type="SUPFAM" id="SSF53756">
    <property type="entry name" value="UDP-Glycosyltransferase/glycogen phosphorylase"/>
    <property type="match status" value="1"/>
</dbReference>
<evidence type="ECO:0000259" key="5">
    <source>
        <dbReference type="Pfam" id="PF06722"/>
    </source>
</evidence>
<evidence type="ECO:0000313" key="8">
    <source>
        <dbReference type="Proteomes" id="UP001344658"/>
    </source>
</evidence>
<comment type="similarity">
    <text evidence="1">Belongs to the glycosyltransferase 28 family.</text>
</comment>
<evidence type="ECO:0000313" key="7">
    <source>
        <dbReference type="EMBL" id="MEE4543378.1"/>
    </source>
</evidence>
<protein>
    <submittedName>
        <fullName evidence="7">Activator-dependent family glycosyltransferase</fullName>
    </submittedName>
</protein>
<evidence type="ECO:0000259" key="6">
    <source>
        <dbReference type="Pfam" id="PF21036"/>
    </source>
</evidence>
<reference evidence="7 8" key="1">
    <citation type="submission" date="2023-12" db="EMBL/GenBank/DDBJ databases">
        <title>Streptomyces sp. V4-01.</title>
        <authorList>
            <person name="Somphong A."/>
            <person name="Phongsopitanun W."/>
        </authorList>
    </citation>
    <scope>NUCLEOTIDE SEQUENCE [LARGE SCALE GENOMIC DNA]</scope>
    <source>
        <strain evidence="7 8">V4-01</strain>
    </source>
</reference>
<dbReference type="InterPro" id="IPR002213">
    <property type="entry name" value="UDP_glucos_trans"/>
</dbReference>
<dbReference type="InterPro" id="IPR030953">
    <property type="entry name" value="Glycosyl_450act"/>
</dbReference>
<dbReference type="PANTHER" id="PTHR48050:SF13">
    <property type="entry name" value="STEROL 3-BETA-GLUCOSYLTRANSFERASE UGT80A2"/>
    <property type="match status" value="1"/>
</dbReference>
<dbReference type="RefSeq" id="WP_330795730.1">
    <property type="nucleotide sequence ID" value="NZ_JAZEWV010000010.1"/>
</dbReference>
<keyword evidence="4" id="KW-0045">Antibiotic biosynthesis</keyword>
<dbReference type="Pfam" id="PF21036">
    <property type="entry name" value="EryCIII-like_N"/>
    <property type="match status" value="1"/>
</dbReference>
<evidence type="ECO:0000256" key="1">
    <source>
        <dbReference type="ARBA" id="ARBA00006962"/>
    </source>
</evidence>
<gene>
    <name evidence="7" type="ORF">V2S66_15535</name>
</gene>
<dbReference type="PANTHER" id="PTHR48050">
    <property type="entry name" value="STEROL 3-BETA-GLUCOSYLTRANSFERASE"/>
    <property type="match status" value="1"/>
</dbReference>
<evidence type="ECO:0000256" key="3">
    <source>
        <dbReference type="ARBA" id="ARBA00022679"/>
    </source>
</evidence>
<keyword evidence="2" id="KW-0328">Glycosyltransferase</keyword>
<comment type="caution">
    <text evidence="7">The sequence shown here is derived from an EMBL/GenBank/DDBJ whole genome shotgun (WGS) entry which is preliminary data.</text>
</comment>